<name>A0AAW1TB04_9CHLO</name>
<accession>A0AAW1TB04</accession>
<dbReference type="EMBL" id="JALJOV010000239">
    <property type="protein sequence ID" value="KAK9865544.1"/>
    <property type="molecule type" value="Genomic_DNA"/>
</dbReference>
<reference evidence="1 2" key="1">
    <citation type="journal article" date="2024" name="Nat. Commun.">
        <title>Phylogenomics reveals the evolutionary origins of lichenization in chlorophyte algae.</title>
        <authorList>
            <person name="Puginier C."/>
            <person name="Libourel C."/>
            <person name="Otte J."/>
            <person name="Skaloud P."/>
            <person name="Haon M."/>
            <person name="Grisel S."/>
            <person name="Petersen M."/>
            <person name="Berrin J.G."/>
            <person name="Delaux P.M."/>
            <person name="Dal Grande F."/>
            <person name="Keller J."/>
        </authorList>
    </citation>
    <scope>NUCLEOTIDE SEQUENCE [LARGE SCALE GENOMIC DNA]</scope>
    <source>
        <strain evidence="1 2">SAG 2523</strain>
    </source>
</reference>
<proteinExistence type="predicted"/>
<dbReference type="Proteomes" id="UP001485043">
    <property type="component" value="Unassembled WGS sequence"/>
</dbReference>
<protein>
    <submittedName>
        <fullName evidence="1">Uncharacterized protein</fullName>
    </submittedName>
</protein>
<dbReference type="InterPro" id="IPR011044">
    <property type="entry name" value="Quino_amine_DH_bsu"/>
</dbReference>
<gene>
    <name evidence="1" type="ORF">WJX84_010865</name>
</gene>
<dbReference type="SUPFAM" id="SSF50969">
    <property type="entry name" value="YVTN repeat-like/Quinoprotein amine dehydrogenase"/>
    <property type="match status" value="1"/>
</dbReference>
<evidence type="ECO:0000313" key="2">
    <source>
        <dbReference type="Proteomes" id="UP001485043"/>
    </source>
</evidence>
<dbReference type="AlphaFoldDB" id="A0AAW1TB04"/>
<comment type="caution">
    <text evidence="1">The sequence shown here is derived from an EMBL/GenBank/DDBJ whole genome shotgun (WGS) entry which is preliminary data.</text>
</comment>
<sequence length="399" mass="43519">MAQQRLQQQAYAVRQMLQGTAQRSPSQAIQVLEANEGPLSWSPCDPRDGLSHYLLAHSSVYRLNDAGSTALGCCLALPMEGAASGHMAGVILWHAWLPPDWRLLAYLVQCTSEPQTNGLFDINHCLCVIDVMGSGSLSHSMSMPSSAPMLSPDGYSLLIETWWGLTVRDLPSLHCKFELARPLLSSSNTVSKLAEHLQWWTGGTSGTASILCIWGSQETPAAHLVAIFDAHCGAELHTHLIDFREITGDTYQVTDFLSSFSAKAAPDQPYVAISIGVRAVSSQQIQTFMGDLLAVLDVTTGELVPVGTGLFRDNLVTVYAWSPTGTHLAITEIWYGDARAFHIWDASLRALIHTVDTNEGYRQHACWSPRGGFCVDPTSLELLQYVTTAAMVMLLKAMD</sequence>
<organism evidence="1 2">
    <name type="scientific">Apatococcus fuscideae</name>
    <dbReference type="NCBI Taxonomy" id="2026836"/>
    <lineage>
        <taxon>Eukaryota</taxon>
        <taxon>Viridiplantae</taxon>
        <taxon>Chlorophyta</taxon>
        <taxon>core chlorophytes</taxon>
        <taxon>Trebouxiophyceae</taxon>
        <taxon>Chlorellales</taxon>
        <taxon>Chlorellaceae</taxon>
        <taxon>Apatococcus</taxon>
    </lineage>
</organism>
<keyword evidence="2" id="KW-1185">Reference proteome</keyword>
<evidence type="ECO:0000313" key="1">
    <source>
        <dbReference type="EMBL" id="KAK9865544.1"/>
    </source>
</evidence>